<dbReference type="Pfam" id="PF13466">
    <property type="entry name" value="STAS_2"/>
    <property type="match status" value="1"/>
</dbReference>
<accession>A0A0W0VKU2</accession>
<protein>
    <submittedName>
        <fullName evidence="2">Anti-anti-sigma factor</fullName>
    </submittedName>
</protein>
<feature type="domain" description="MlaB-like STAS" evidence="1">
    <location>
        <begin position="10"/>
        <end position="85"/>
    </location>
</feature>
<proteinExistence type="predicted"/>
<evidence type="ECO:0000313" key="3">
    <source>
        <dbReference type="Proteomes" id="UP000054997"/>
    </source>
</evidence>
<dbReference type="OrthoDB" id="5297990at2"/>
<comment type="caution">
    <text evidence="2">The sequence shown here is derived from an EMBL/GenBank/DDBJ whole genome shotgun (WGS) entry which is preliminary data.</text>
</comment>
<sequence length="98" mass="11004">MDTIFKPASTLTIDTVQQEYERMLPLFLDPAGASLSISFHEVRHFDSAGLALLIEAKRMSKKYNKILKIEGLPDKVYALAKFCGVETVLTDGRLDDKQ</sequence>
<evidence type="ECO:0000313" key="2">
    <source>
        <dbReference type="EMBL" id="KTD20715.1"/>
    </source>
</evidence>
<dbReference type="Gene3D" id="3.30.750.24">
    <property type="entry name" value="STAS domain"/>
    <property type="match status" value="1"/>
</dbReference>
<reference evidence="2 3" key="1">
    <citation type="submission" date="2015-11" db="EMBL/GenBank/DDBJ databases">
        <title>Genomic analysis of 38 Legionella species identifies large and diverse effector repertoires.</title>
        <authorList>
            <person name="Burstein D."/>
            <person name="Amaro F."/>
            <person name="Zusman T."/>
            <person name="Lifshitz Z."/>
            <person name="Cohen O."/>
            <person name="Gilbert J.A."/>
            <person name="Pupko T."/>
            <person name="Shuman H.A."/>
            <person name="Segal G."/>
        </authorList>
    </citation>
    <scope>NUCLEOTIDE SEQUENCE [LARGE SCALE GENOMIC DNA]</scope>
    <source>
        <strain evidence="2 3">ATCC 49505</strain>
    </source>
</reference>
<evidence type="ECO:0000259" key="1">
    <source>
        <dbReference type="Pfam" id="PF13466"/>
    </source>
</evidence>
<dbReference type="EMBL" id="LNYK01000019">
    <property type="protein sequence ID" value="KTD20715.1"/>
    <property type="molecule type" value="Genomic_DNA"/>
</dbReference>
<gene>
    <name evidence="2" type="ORF">Llon_1601</name>
</gene>
<name>A0A0W0VKU2_9GAMM</name>
<organism evidence="2 3">
    <name type="scientific">Legionella londiniensis</name>
    <dbReference type="NCBI Taxonomy" id="45068"/>
    <lineage>
        <taxon>Bacteria</taxon>
        <taxon>Pseudomonadati</taxon>
        <taxon>Pseudomonadota</taxon>
        <taxon>Gammaproteobacteria</taxon>
        <taxon>Legionellales</taxon>
        <taxon>Legionellaceae</taxon>
        <taxon>Legionella</taxon>
    </lineage>
</organism>
<keyword evidence="3" id="KW-1185">Reference proteome</keyword>
<dbReference type="InterPro" id="IPR036513">
    <property type="entry name" value="STAS_dom_sf"/>
</dbReference>
<dbReference type="AlphaFoldDB" id="A0A0W0VKU2"/>
<dbReference type="STRING" id="45068.Llon_1601"/>
<dbReference type="Proteomes" id="UP000054997">
    <property type="component" value="Unassembled WGS sequence"/>
</dbReference>
<dbReference type="SUPFAM" id="SSF52091">
    <property type="entry name" value="SpoIIaa-like"/>
    <property type="match status" value="1"/>
</dbReference>
<dbReference type="RefSeq" id="WP_058529592.1">
    <property type="nucleotide sequence ID" value="NZ_CAAAHZ010000004.1"/>
</dbReference>
<dbReference type="CDD" id="cd07043">
    <property type="entry name" value="STAS_anti-anti-sigma_factors"/>
    <property type="match status" value="1"/>
</dbReference>
<dbReference type="InterPro" id="IPR058548">
    <property type="entry name" value="MlaB-like_STAS"/>
</dbReference>
<dbReference type="PATRIC" id="fig|45068.5.peg.1737"/>